<gene>
    <name evidence="6" type="ORF">C7384_1082</name>
</gene>
<evidence type="ECO:0000256" key="1">
    <source>
        <dbReference type="ARBA" id="ARBA00022448"/>
    </source>
</evidence>
<dbReference type="InterPro" id="IPR003593">
    <property type="entry name" value="AAA+_ATPase"/>
</dbReference>
<dbReference type="PROSITE" id="PS50943">
    <property type="entry name" value="HTH_CROC1"/>
    <property type="match status" value="1"/>
</dbReference>
<dbReference type="PANTHER" id="PTHR42711:SF17">
    <property type="entry name" value="ABC TRANSPORTER ATP-BINDING PROTEIN"/>
    <property type="match status" value="1"/>
</dbReference>
<organism evidence="6 7">
    <name type="scientific">Convivina intestini</name>
    <dbReference type="NCBI Taxonomy" id="1505726"/>
    <lineage>
        <taxon>Bacteria</taxon>
        <taxon>Bacillati</taxon>
        <taxon>Bacillota</taxon>
        <taxon>Bacilli</taxon>
        <taxon>Lactobacillales</taxon>
        <taxon>Lactobacillaceae</taxon>
        <taxon>Convivina</taxon>
    </lineage>
</organism>
<evidence type="ECO:0000256" key="3">
    <source>
        <dbReference type="ARBA" id="ARBA00022840"/>
    </source>
</evidence>
<keyword evidence="3 6" id="KW-0067">ATP-binding</keyword>
<dbReference type="Gene3D" id="1.10.260.40">
    <property type="entry name" value="lambda repressor-like DNA-binding domains"/>
    <property type="match status" value="1"/>
</dbReference>
<dbReference type="Pfam" id="PF01381">
    <property type="entry name" value="HTH_3"/>
    <property type="match status" value="1"/>
</dbReference>
<dbReference type="Proteomes" id="UP000245433">
    <property type="component" value="Unassembled WGS sequence"/>
</dbReference>
<dbReference type="RefSeq" id="WP_089939165.1">
    <property type="nucleotide sequence ID" value="NZ_CAKOEX010000008.1"/>
</dbReference>
<dbReference type="SUPFAM" id="SSF52540">
    <property type="entry name" value="P-loop containing nucleoside triphosphate hydrolases"/>
    <property type="match status" value="1"/>
</dbReference>
<dbReference type="InterPro" id="IPR017871">
    <property type="entry name" value="ABC_transporter-like_CS"/>
</dbReference>
<evidence type="ECO:0000313" key="7">
    <source>
        <dbReference type="Proteomes" id="UP000245433"/>
    </source>
</evidence>
<dbReference type="PROSITE" id="PS50893">
    <property type="entry name" value="ABC_TRANSPORTER_2"/>
    <property type="match status" value="1"/>
</dbReference>
<dbReference type="Gene3D" id="3.40.50.300">
    <property type="entry name" value="P-loop containing nucleotide triphosphate hydrolases"/>
    <property type="match status" value="1"/>
</dbReference>
<name>A0A2U1D616_9LACO</name>
<keyword evidence="1" id="KW-0813">Transport</keyword>
<dbReference type="InterPro" id="IPR003439">
    <property type="entry name" value="ABC_transporter-like_ATP-bd"/>
</dbReference>
<feature type="domain" description="HTH cro/C1-type" evidence="5">
    <location>
        <begin position="9"/>
        <end position="63"/>
    </location>
</feature>
<dbReference type="SUPFAM" id="SSF47413">
    <property type="entry name" value="lambda repressor-like DNA-binding domains"/>
    <property type="match status" value="1"/>
</dbReference>
<accession>A0A2U1D616</accession>
<feature type="domain" description="ABC transporter" evidence="4">
    <location>
        <begin position="50"/>
        <end position="290"/>
    </location>
</feature>
<sequence length="295" mass="33394">MNNVFKQQLVSLRQRQSLSQAALAQKLFVSRQSVSKWELGEAEPDIDKLLKIADVFSVDLNFLLAGLYSPNQSILHIDHLVKKFNRPLLEDVSFNINHNERVALLGDNGAGKTTLVNLIMGVIEPDQGEVKRSFDPHHDLGVMTQDNNLLDSLTVGEQVDLMAAIDGIKNPSYTADMLKKFKLANYSQNLVGKLSGGQKRRLFLLLSLLKKTKLLILDEPTVGMDLKSIDFFWSYLDHINSSVLMITHDFNQIDKFFTKVMLLKDGQIMTASVADVHANNQTIEQWYRRHTEVTK</sequence>
<dbReference type="InterPro" id="IPR001387">
    <property type="entry name" value="Cro/C1-type_HTH"/>
</dbReference>
<dbReference type="InterPro" id="IPR050763">
    <property type="entry name" value="ABC_transporter_ATP-binding"/>
</dbReference>
<keyword evidence="7" id="KW-1185">Reference proteome</keyword>
<dbReference type="AlphaFoldDB" id="A0A2U1D616"/>
<dbReference type="GO" id="GO:0005524">
    <property type="term" value="F:ATP binding"/>
    <property type="evidence" value="ECO:0007669"/>
    <property type="project" value="UniProtKB-KW"/>
</dbReference>
<dbReference type="SMART" id="SM00530">
    <property type="entry name" value="HTH_XRE"/>
    <property type="match status" value="1"/>
</dbReference>
<proteinExistence type="predicted"/>
<dbReference type="GO" id="GO:0016887">
    <property type="term" value="F:ATP hydrolysis activity"/>
    <property type="evidence" value="ECO:0007669"/>
    <property type="project" value="InterPro"/>
</dbReference>
<evidence type="ECO:0000259" key="5">
    <source>
        <dbReference type="PROSITE" id="PS50943"/>
    </source>
</evidence>
<dbReference type="CDD" id="cd00093">
    <property type="entry name" value="HTH_XRE"/>
    <property type="match status" value="1"/>
</dbReference>
<reference evidence="6 7" key="1">
    <citation type="submission" date="2018-04" db="EMBL/GenBank/DDBJ databases">
        <title>Genomic Encyclopedia of Type Strains, Phase IV (KMG-IV): sequencing the most valuable type-strain genomes for metagenomic binning, comparative biology and taxonomic classification.</title>
        <authorList>
            <person name="Goeker M."/>
        </authorList>
    </citation>
    <scope>NUCLEOTIDE SEQUENCE [LARGE SCALE GENOMIC DNA]</scope>
    <source>
        <strain evidence="6 7">DSM 28795</strain>
    </source>
</reference>
<keyword evidence="2" id="KW-0547">Nucleotide-binding</keyword>
<dbReference type="PANTHER" id="PTHR42711">
    <property type="entry name" value="ABC TRANSPORTER ATP-BINDING PROTEIN"/>
    <property type="match status" value="1"/>
</dbReference>
<dbReference type="SMART" id="SM00382">
    <property type="entry name" value="AAA"/>
    <property type="match status" value="1"/>
</dbReference>
<evidence type="ECO:0000313" key="6">
    <source>
        <dbReference type="EMBL" id="PVY83126.1"/>
    </source>
</evidence>
<evidence type="ECO:0000256" key="2">
    <source>
        <dbReference type="ARBA" id="ARBA00022741"/>
    </source>
</evidence>
<dbReference type="InterPro" id="IPR010982">
    <property type="entry name" value="Lambda_DNA-bd_dom_sf"/>
</dbReference>
<protein>
    <submittedName>
        <fullName evidence="6">ABC-2 type transport system ATP-binding protein</fullName>
    </submittedName>
</protein>
<comment type="caution">
    <text evidence="6">The sequence shown here is derived from an EMBL/GenBank/DDBJ whole genome shotgun (WGS) entry which is preliminary data.</text>
</comment>
<dbReference type="Pfam" id="PF00005">
    <property type="entry name" value="ABC_tran"/>
    <property type="match status" value="1"/>
</dbReference>
<dbReference type="InterPro" id="IPR027417">
    <property type="entry name" value="P-loop_NTPase"/>
</dbReference>
<dbReference type="OrthoDB" id="9805856at2"/>
<dbReference type="GO" id="GO:0003677">
    <property type="term" value="F:DNA binding"/>
    <property type="evidence" value="ECO:0007669"/>
    <property type="project" value="InterPro"/>
</dbReference>
<dbReference type="PROSITE" id="PS00211">
    <property type="entry name" value="ABC_TRANSPORTER_1"/>
    <property type="match status" value="1"/>
</dbReference>
<evidence type="ECO:0000259" key="4">
    <source>
        <dbReference type="PROSITE" id="PS50893"/>
    </source>
</evidence>
<dbReference type="EMBL" id="QEKT01000008">
    <property type="protein sequence ID" value="PVY83126.1"/>
    <property type="molecule type" value="Genomic_DNA"/>
</dbReference>